<dbReference type="GO" id="GO:0046872">
    <property type="term" value="F:metal ion binding"/>
    <property type="evidence" value="ECO:0007669"/>
    <property type="project" value="UniProtKB-KW"/>
</dbReference>
<evidence type="ECO:0000313" key="6">
    <source>
        <dbReference type="EMBL" id="THU92979.1"/>
    </source>
</evidence>
<dbReference type="SUPFAM" id="SSF51316">
    <property type="entry name" value="Mss4-like"/>
    <property type="match status" value="1"/>
</dbReference>
<keyword evidence="4" id="KW-0456">Lyase</keyword>
<dbReference type="PROSITE" id="PS51891">
    <property type="entry name" value="CENP_V_GFA"/>
    <property type="match status" value="1"/>
</dbReference>
<gene>
    <name evidence="6" type="ORF">K435DRAFT_725761</name>
</gene>
<evidence type="ECO:0000259" key="5">
    <source>
        <dbReference type="PROSITE" id="PS51891"/>
    </source>
</evidence>
<dbReference type="GO" id="GO:0016846">
    <property type="term" value="F:carbon-sulfur lyase activity"/>
    <property type="evidence" value="ECO:0007669"/>
    <property type="project" value="InterPro"/>
</dbReference>
<sequence>MSDSTREASCLCGGIKFTVKGDPFLYILCHCSNCKKASGSAFLANAWFKEEDINIISSEALGTYMDSATKSGSPINRQFCTKCGSTMFIRPDERNLKKGGAICVVPAPLVDGYTAWTPHRELFVEEKCPFVKDLLIRPKVKSKM</sequence>
<evidence type="ECO:0000256" key="3">
    <source>
        <dbReference type="ARBA" id="ARBA00022833"/>
    </source>
</evidence>
<organism evidence="6 7">
    <name type="scientific">Dendrothele bispora (strain CBS 962.96)</name>
    <dbReference type="NCBI Taxonomy" id="1314807"/>
    <lineage>
        <taxon>Eukaryota</taxon>
        <taxon>Fungi</taxon>
        <taxon>Dikarya</taxon>
        <taxon>Basidiomycota</taxon>
        <taxon>Agaricomycotina</taxon>
        <taxon>Agaricomycetes</taxon>
        <taxon>Agaricomycetidae</taxon>
        <taxon>Agaricales</taxon>
        <taxon>Agaricales incertae sedis</taxon>
        <taxon>Dendrothele</taxon>
    </lineage>
</organism>
<dbReference type="Gene3D" id="3.90.1590.10">
    <property type="entry name" value="glutathione-dependent formaldehyde- activating enzyme (gfa)"/>
    <property type="match status" value="1"/>
</dbReference>
<keyword evidence="2" id="KW-0479">Metal-binding</keyword>
<dbReference type="PANTHER" id="PTHR33337">
    <property type="entry name" value="GFA DOMAIN-CONTAINING PROTEIN"/>
    <property type="match status" value="1"/>
</dbReference>
<reference evidence="6 7" key="1">
    <citation type="journal article" date="2019" name="Nat. Ecol. Evol.">
        <title>Megaphylogeny resolves global patterns of mushroom evolution.</title>
        <authorList>
            <person name="Varga T."/>
            <person name="Krizsan K."/>
            <person name="Foldi C."/>
            <person name="Dima B."/>
            <person name="Sanchez-Garcia M."/>
            <person name="Sanchez-Ramirez S."/>
            <person name="Szollosi G.J."/>
            <person name="Szarkandi J.G."/>
            <person name="Papp V."/>
            <person name="Albert L."/>
            <person name="Andreopoulos W."/>
            <person name="Angelini C."/>
            <person name="Antonin V."/>
            <person name="Barry K.W."/>
            <person name="Bougher N.L."/>
            <person name="Buchanan P."/>
            <person name="Buyck B."/>
            <person name="Bense V."/>
            <person name="Catcheside P."/>
            <person name="Chovatia M."/>
            <person name="Cooper J."/>
            <person name="Damon W."/>
            <person name="Desjardin D."/>
            <person name="Finy P."/>
            <person name="Geml J."/>
            <person name="Haridas S."/>
            <person name="Hughes K."/>
            <person name="Justo A."/>
            <person name="Karasinski D."/>
            <person name="Kautmanova I."/>
            <person name="Kiss B."/>
            <person name="Kocsube S."/>
            <person name="Kotiranta H."/>
            <person name="LaButti K.M."/>
            <person name="Lechner B.E."/>
            <person name="Liimatainen K."/>
            <person name="Lipzen A."/>
            <person name="Lukacs Z."/>
            <person name="Mihaltcheva S."/>
            <person name="Morgado L.N."/>
            <person name="Niskanen T."/>
            <person name="Noordeloos M.E."/>
            <person name="Ohm R.A."/>
            <person name="Ortiz-Santana B."/>
            <person name="Ovrebo C."/>
            <person name="Racz N."/>
            <person name="Riley R."/>
            <person name="Savchenko A."/>
            <person name="Shiryaev A."/>
            <person name="Soop K."/>
            <person name="Spirin V."/>
            <person name="Szebenyi C."/>
            <person name="Tomsovsky M."/>
            <person name="Tulloss R.E."/>
            <person name="Uehling J."/>
            <person name="Grigoriev I.V."/>
            <person name="Vagvolgyi C."/>
            <person name="Papp T."/>
            <person name="Martin F.M."/>
            <person name="Miettinen O."/>
            <person name="Hibbett D.S."/>
            <person name="Nagy L.G."/>
        </authorList>
    </citation>
    <scope>NUCLEOTIDE SEQUENCE [LARGE SCALE GENOMIC DNA]</scope>
    <source>
        <strain evidence="6 7">CBS 962.96</strain>
    </source>
</reference>
<dbReference type="InterPro" id="IPR006913">
    <property type="entry name" value="CENP-V/GFA"/>
</dbReference>
<feature type="domain" description="CENP-V/GFA" evidence="5">
    <location>
        <begin position="6"/>
        <end position="117"/>
    </location>
</feature>
<dbReference type="EMBL" id="ML179262">
    <property type="protein sequence ID" value="THU92979.1"/>
    <property type="molecule type" value="Genomic_DNA"/>
</dbReference>
<dbReference type="Proteomes" id="UP000297245">
    <property type="component" value="Unassembled WGS sequence"/>
</dbReference>
<dbReference type="OrthoDB" id="9985472at2759"/>
<dbReference type="PANTHER" id="PTHR33337:SF40">
    <property type="entry name" value="CENP-V_GFA DOMAIN-CONTAINING PROTEIN-RELATED"/>
    <property type="match status" value="1"/>
</dbReference>
<evidence type="ECO:0000256" key="1">
    <source>
        <dbReference type="ARBA" id="ARBA00005495"/>
    </source>
</evidence>
<dbReference type="InterPro" id="IPR011057">
    <property type="entry name" value="Mss4-like_sf"/>
</dbReference>
<evidence type="ECO:0000256" key="2">
    <source>
        <dbReference type="ARBA" id="ARBA00022723"/>
    </source>
</evidence>
<dbReference type="AlphaFoldDB" id="A0A4S8LTT2"/>
<keyword evidence="3" id="KW-0862">Zinc</keyword>
<keyword evidence="7" id="KW-1185">Reference proteome</keyword>
<evidence type="ECO:0000256" key="4">
    <source>
        <dbReference type="ARBA" id="ARBA00023239"/>
    </source>
</evidence>
<evidence type="ECO:0000313" key="7">
    <source>
        <dbReference type="Proteomes" id="UP000297245"/>
    </source>
</evidence>
<dbReference type="Pfam" id="PF04828">
    <property type="entry name" value="GFA"/>
    <property type="match status" value="1"/>
</dbReference>
<accession>A0A4S8LTT2</accession>
<comment type="similarity">
    <text evidence="1">Belongs to the Gfa family.</text>
</comment>
<proteinExistence type="inferred from homology"/>
<protein>
    <submittedName>
        <fullName evidence="6">DUF636 domain-containing protein</fullName>
    </submittedName>
</protein>
<name>A0A4S8LTT2_DENBC</name>